<name>A0A3G8W7Q6_ADE12</name>
<dbReference type="EMBL" id="KX868289">
    <property type="protein sequence ID" value="AZI15431.1"/>
    <property type="molecule type" value="Genomic_DNA"/>
</dbReference>
<evidence type="ECO:0000256" key="1">
    <source>
        <dbReference type="SAM" id="MobiDB-lite"/>
    </source>
</evidence>
<organismHost>
    <name type="scientific">Homo sapiens</name>
    <name type="common">Human</name>
    <dbReference type="NCBI Taxonomy" id="9606"/>
</organismHost>
<organism evidence="2">
    <name type="scientific">Human adenovirus A serotype 12</name>
    <name type="common">HAdV-12</name>
    <name type="synonym">Human adenovirus 12</name>
    <dbReference type="NCBI Taxonomy" id="28282"/>
    <lineage>
        <taxon>Viruses</taxon>
        <taxon>Varidnaviria</taxon>
        <taxon>Bamfordvirae</taxon>
        <taxon>Preplasmiviricota</taxon>
        <taxon>Polisuviricotina</taxon>
        <taxon>Pharingeaviricetes</taxon>
        <taxon>Rowavirales</taxon>
        <taxon>Adenoviridae</taxon>
        <taxon>Mastadenovirus</taxon>
        <taxon>Mastadenovirus adami</taxon>
        <taxon>Human mastadenovirus A</taxon>
    </lineage>
</organism>
<reference evidence="2" key="1">
    <citation type="submission" date="2016-09" db="EMBL/GenBank/DDBJ databases">
        <title>A new generic human adenovirus multigene typing system reveals a high ratio of recombinant strains and possible new types in a collection of Swedish isolates.</title>
        <authorList>
            <person name="Kajan G.L."/>
            <person name="Lipiec A."/>
            <person name="Bartha D."/>
            <person name="Allard A."/>
            <person name="Arnberg N."/>
        </authorList>
    </citation>
    <scope>NUCLEOTIDE SEQUENCE [LARGE SCALE GENOMIC DNA]</scope>
    <source>
        <strain evidence="2">GyK010</strain>
    </source>
</reference>
<sequence length="197" mass="22541">MKMVGRDWEEESDIPFKIWRKFAVCKSVRFDSWEEGTFIRVHGDHDVFSDFQAFAARFSSRPKPSKILGTSSKDTIPGLNNGQQSALTEGAHPRPQRSATAAKNGQILSGFRKRRRTGSCAFTSKEKSQEIYGCDTSFPRECRRRRGRTTKSSFRSNGFQHAARPHYASCRRFSVFSKNGNQAGTRFEGFRSKQRRK</sequence>
<feature type="region of interest" description="Disordered" evidence="1">
    <location>
        <begin position="62"/>
        <end position="108"/>
    </location>
</feature>
<protein>
    <submittedName>
        <fullName evidence="2">UXP</fullName>
    </submittedName>
</protein>
<dbReference type="Proteomes" id="UP000319239">
    <property type="component" value="Segment"/>
</dbReference>
<accession>A0A3G8W7Q6</accession>
<feature type="compositionally biased region" description="Polar residues" evidence="1">
    <location>
        <begin position="97"/>
        <end position="107"/>
    </location>
</feature>
<proteinExistence type="predicted"/>
<feature type="compositionally biased region" description="Polar residues" evidence="1">
    <location>
        <begin position="68"/>
        <end position="87"/>
    </location>
</feature>
<evidence type="ECO:0000313" key="2">
    <source>
        <dbReference type="EMBL" id="AZI15431.1"/>
    </source>
</evidence>